<evidence type="ECO:0000256" key="2">
    <source>
        <dbReference type="ARBA" id="ARBA00012111"/>
    </source>
</evidence>
<keyword evidence="4" id="KW-0378">Hydrolase</keyword>
<name>A0A7T5R1X0_9BACT</name>
<organism evidence="9 10">
    <name type="scientific">Micavibrio aeruginosavorus</name>
    <dbReference type="NCBI Taxonomy" id="349221"/>
    <lineage>
        <taxon>Bacteria</taxon>
        <taxon>Pseudomonadati</taxon>
        <taxon>Bdellovibrionota</taxon>
        <taxon>Bdellovibrionia</taxon>
        <taxon>Bdellovibrionales</taxon>
        <taxon>Pseudobdellovibrionaceae</taxon>
        <taxon>Micavibrio</taxon>
    </lineage>
</organism>
<evidence type="ECO:0000256" key="3">
    <source>
        <dbReference type="ARBA" id="ARBA00022491"/>
    </source>
</evidence>
<dbReference type="GO" id="GO:0040029">
    <property type="term" value="P:epigenetic regulation of gene expression"/>
    <property type="evidence" value="ECO:0007669"/>
    <property type="project" value="TreeGrafter"/>
</dbReference>
<feature type="domain" description="Histone deacetylase" evidence="8">
    <location>
        <begin position="22"/>
        <end position="317"/>
    </location>
</feature>
<evidence type="ECO:0000256" key="4">
    <source>
        <dbReference type="ARBA" id="ARBA00022801"/>
    </source>
</evidence>
<dbReference type="PANTHER" id="PTHR10625">
    <property type="entry name" value="HISTONE DEACETYLASE HDAC1-RELATED"/>
    <property type="match status" value="1"/>
</dbReference>
<dbReference type="Gene3D" id="3.40.800.20">
    <property type="entry name" value="Histone deacetylase domain"/>
    <property type="match status" value="1"/>
</dbReference>
<keyword evidence="3" id="KW-0678">Repressor</keyword>
<dbReference type="PANTHER" id="PTHR10625:SF5">
    <property type="entry name" value="HISTONE DEACETYLASE"/>
    <property type="match status" value="1"/>
</dbReference>
<dbReference type="InterPro" id="IPR023696">
    <property type="entry name" value="Ureohydrolase_dom_sf"/>
</dbReference>
<evidence type="ECO:0000259" key="8">
    <source>
        <dbReference type="Pfam" id="PF00850"/>
    </source>
</evidence>
<dbReference type="InterPro" id="IPR000286">
    <property type="entry name" value="HDACs"/>
</dbReference>
<evidence type="ECO:0000313" key="10">
    <source>
        <dbReference type="Proteomes" id="UP000595362"/>
    </source>
</evidence>
<accession>A0A7T5R1X0</accession>
<dbReference type="Proteomes" id="UP000595362">
    <property type="component" value="Chromosome"/>
</dbReference>
<dbReference type="PRINTS" id="PR01270">
    <property type="entry name" value="HDASUPER"/>
</dbReference>
<dbReference type="InterPro" id="IPR037138">
    <property type="entry name" value="His_deacetylse_dom_sf"/>
</dbReference>
<dbReference type="EMBL" id="CP066681">
    <property type="protein sequence ID" value="QQG36022.1"/>
    <property type="molecule type" value="Genomic_DNA"/>
</dbReference>
<dbReference type="GO" id="GO:0141221">
    <property type="term" value="F:histone deacetylase activity, hydrolytic mechanism"/>
    <property type="evidence" value="ECO:0007669"/>
    <property type="project" value="UniProtKB-EC"/>
</dbReference>
<keyword evidence="5" id="KW-0156">Chromatin regulator</keyword>
<dbReference type="AlphaFoldDB" id="A0A7T5R1X0"/>
<comment type="similarity">
    <text evidence="1">Belongs to the histone deacetylase family. HD type 2 subfamily.</text>
</comment>
<keyword evidence="6" id="KW-0805">Transcription regulation</keyword>
<evidence type="ECO:0000256" key="1">
    <source>
        <dbReference type="ARBA" id="ARBA00007738"/>
    </source>
</evidence>
<dbReference type="EC" id="3.5.1.98" evidence="2"/>
<proteinExistence type="inferred from homology"/>
<keyword evidence="7" id="KW-0804">Transcription</keyword>
<evidence type="ECO:0000256" key="7">
    <source>
        <dbReference type="ARBA" id="ARBA00023163"/>
    </source>
</evidence>
<dbReference type="InterPro" id="IPR023801">
    <property type="entry name" value="His_deacetylse_dom"/>
</dbReference>
<gene>
    <name evidence="9" type="ORF">HYS17_11055</name>
</gene>
<reference evidence="9 10" key="1">
    <citation type="submission" date="2020-07" db="EMBL/GenBank/DDBJ databases">
        <title>Huge and variable diversity of episymbiotic CPR bacteria and DPANN archaea in groundwater ecosystems.</title>
        <authorList>
            <person name="He C.Y."/>
            <person name="Keren R."/>
            <person name="Whittaker M."/>
            <person name="Farag I.F."/>
            <person name="Doudna J."/>
            <person name="Cate J.H.D."/>
            <person name="Banfield J.F."/>
        </authorList>
    </citation>
    <scope>NUCLEOTIDE SEQUENCE [LARGE SCALE GENOMIC DNA]</scope>
    <source>
        <strain evidence="9">NC_groundwater_70_Ag_B-0.1um_54_66</strain>
    </source>
</reference>
<evidence type="ECO:0000256" key="5">
    <source>
        <dbReference type="ARBA" id="ARBA00022853"/>
    </source>
</evidence>
<dbReference type="Pfam" id="PF00850">
    <property type="entry name" value="Hist_deacetyl"/>
    <property type="match status" value="1"/>
</dbReference>
<sequence>MPLKIYTHSDCLQHRLYPFFAEKPERLLSVQAVFNEMALPIVTPAPVDPDTLRRIHDEDYIGAIKDLSLKPGPLRIISGFTNPYVQWYTHVSRGSYRAALQAAGAAVHAVSDVMNDSCRRAFCAVRPPGHHAGPRHGEGFCLFNNVAAGAVQALSEGAHKVAIIDFDRHHGNGTQDIVEQRLNSSGQILFVSSYQQGCKYDHNHDRAVNQGWISDSVLTIPVPEGSAYDYLDKAYRHQVIPALHDFKPDIILLSAGFDMHKSDPLSSIRLEAQDYHSLTSLIAGAADDVCGGRIVSVMEGGYDLKALAECTRFHLQALAPQGGYGKFRRNFRPSI</sequence>
<dbReference type="SUPFAM" id="SSF52768">
    <property type="entry name" value="Arginase/deacetylase"/>
    <property type="match status" value="1"/>
</dbReference>
<evidence type="ECO:0000256" key="6">
    <source>
        <dbReference type="ARBA" id="ARBA00023015"/>
    </source>
</evidence>
<evidence type="ECO:0000313" key="9">
    <source>
        <dbReference type="EMBL" id="QQG36022.1"/>
    </source>
</evidence>
<protein>
    <recommendedName>
        <fullName evidence="2">histone deacetylase</fullName>
        <ecNumber evidence="2">3.5.1.98</ecNumber>
    </recommendedName>
</protein>